<protein>
    <submittedName>
        <fullName evidence="2">Uncharacterized protein</fullName>
    </submittedName>
</protein>
<dbReference type="AlphaFoldDB" id="A0A545AI38"/>
<proteinExistence type="predicted"/>
<evidence type="ECO:0000313" key="3">
    <source>
        <dbReference type="Proteomes" id="UP000317982"/>
    </source>
</evidence>
<dbReference type="OrthoDB" id="9957455at2"/>
<evidence type="ECO:0000256" key="1">
    <source>
        <dbReference type="SAM" id="Phobius"/>
    </source>
</evidence>
<comment type="caution">
    <text evidence="2">The sequence shown here is derived from an EMBL/GenBank/DDBJ whole genome shotgun (WGS) entry which is preliminary data.</text>
</comment>
<sequence length="80" mass="8709">MRKAAINGGVWLVLIGLIEGFSFYLGNRVALWGAVVSATLLMLTYALLKLDFQFLQPWLWHTVGGLLGVAMIVGVVSAFL</sequence>
<keyword evidence="1" id="KW-0472">Membrane</keyword>
<dbReference type="RefSeq" id="WP_142709199.1">
    <property type="nucleotide sequence ID" value="NZ_VIRS01000042.1"/>
</dbReference>
<dbReference type="Proteomes" id="UP000317982">
    <property type="component" value="Unassembled WGS sequence"/>
</dbReference>
<gene>
    <name evidence="2" type="ORF">FL583_35065</name>
</gene>
<feature type="transmembrane region" description="Helical" evidence="1">
    <location>
        <begin position="60"/>
        <end position="79"/>
    </location>
</feature>
<accession>A0A545AI38</accession>
<keyword evidence="1" id="KW-0812">Transmembrane</keyword>
<name>A0A545AI38_9ACTN</name>
<keyword evidence="1" id="KW-1133">Transmembrane helix</keyword>
<feature type="transmembrane region" description="Helical" evidence="1">
    <location>
        <begin position="30"/>
        <end position="48"/>
    </location>
</feature>
<dbReference type="InParanoid" id="A0A545AI38"/>
<organism evidence="2 3">
    <name type="scientific">Cryptosporangium phraense</name>
    <dbReference type="NCBI Taxonomy" id="2593070"/>
    <lineage>
        <taxon>Bacteria</taxon>
        <taxon>Bacillati</taxon>
        <taxon>Actinomycetota</taxon>
        <taxon>Actinomycetes</taxon>
        <taxon>Cryptosporangiales</taxon>
        <taxon>Cryptosporangiaceae</taxon>
        <taxon>Cryptosporangium</taxon>
    </lineage>
</organism>
<keyword evidence="3" id="KW-1185">Reference proteome</keyword>
<evidence type="ECO:0000313" key="2">
    <source>
        <dbReference type="EMBL" id="TQS40355.1"/>
    </source>
</evidence>
<reference evidence="2 3" key="1">
    <citation type="submission" date="2019-07" db="EMBL/GenBank/DDBJ databases">
        <title>Cryptosporangium phraense sp. nov., isolated from plant litter.</title>
        <authorList>
            <person name="Suriyachadkun C."/>
        </authorList>
    </citation>
    <scope>NUCLEOTIDE SEQUENCE [LARGE SCALE GENOMIC DNA]</scope>
    <source>
        <strain evidence="2 3">A-T 5661</strain>
    </source>
</reference>
<dbReference type="EMBL" id="VIRS01000042">
    <property type="protein sequence ID" value="TQS40355.1"/>
    <property type="molecule type" value="Genomic_DNA"/>
</dbReference>